<dbReference type="EMBL" id="JARJLM010000200">
    <property type="protein sequence ID" value="MDF3833618.1"/>
    <property type="molecule type" value="Genomic_DNA"/>
</dbReference>
<evidence type="ECO:0008006" key="3">
    <source>
        <dbReference type="Google" id="ProtNLM"/>
    </source>
</evidence>
<protein>
    <recommendedName>
        <fullName evidence="3">OmpA family protein</fullName>
    </recommendedName>
</protein>
<proteinExistence type="predicted"/>
<accession>A0ABT6ALX7</accession>
<gene>
    <name evidence="1" type="ORF">P3W85_11755</name>
</gene>
<dbReference type="Proteomes" id="UP001216674">
    <property type="component" value="Unassembled WGS sequence"/>
</dbReference>
<sequence length="146" mass="16219">MRRALAVTMLLISLPVMGCTLGFVDYEPVFATGRPDLSANEVLRLANWRAQLRLWLPNGGKYLVYVRQNARVGVSAKLAEQRRKSLLSTLSNMGIDKADIEESAVRRFSEDLRPGPELRHLTNVAEISIVPRCPHPCCPGPQPVAK</sequence>
<dbReference type="RefSeq" id="WP_276264919.1">
    <property type="nucleotide sequence ID" value="NZ_JARJLM010000200.1"/>
</dbReference>
<organism evidence="1 2">
    <name type="scientific">Cupriavidus basilensis</name>
    <dbReference type="NCBI Taxonomy" id="68895"/>
    <lineage>
        <taxon>Bacteria</taxon>
        <taxon>Pseudomonadati</taxon>
        <taxon>Pseudomonadota</taxon>
        <taxon>Betaproteobacteria</taxon>
        <taxon>Burkholderiales</taxon>
        <taxon>Burkholderiaceae</taxon>
        <taxon>Cupriavidus</taxon>
    </lineage>
</organism>
<name>A0ABT6ALX7_9BURK</name>
<evidence type="ECO:0000313" key="2">
    <source>
        <dbReference type="Proteomes" id="UP001216674"/>
    </source>
</evidence>
<comment type="caution">
    <text evidence="1">The sequence shown here is derived from an EMBL/GenBank/DDBJ whole genome shotgun (WGS) entry which is preliminary data.</text>
</comment>
<evidence type="ECO:0000313" key="1">
    <source>
        <dbReference type="EMBL" id="MDF3833618.1"/>
    </source>
</evidence>
<keyword evidence="2" id="KW-1185">Reference proteome</keyword>
<reference evidence="1 2" key="1">
    <citation type="submission" date="2023-03" db="EMBL/GenBank/DDBJ databases">
        <title>Draft assemblies of triclosan tolerant bacteria isolated from returned activated sludge.</title>
        <authorList>
            <person name="Van Hamelsveld S."/>
        </authorList>
    </citation>
    <scope>NUCLEOTIDE SEQUENCE [LARGE SCALE GENOMIC DNA]</scope>
    <source>
        <strain evidence="1 2">GW210010_S58</strain>
    </source>
</reference>